<organism evidence="2">
    <name type="scientific">Anguilla anguilla</name>
    <name type="common">European freshwater eel</name>
    <name type="synonym">Muraena anguilla</name>
    <dbReference type="NCBI Taxonomy" id="7936"/>
    <lineage>
        <taxon>Eukaryota</taxon>
        <taxon>Metazoa</taxon>
        <taxon>Chordata</taxon>
        <taxon>Craniata</taxon>
        <taxon>Vertebrata</taxon>
        <taxon>Euteleostomi</taxon>
        <taxon>Actinopterygii</taxon>
        <taxon>Neopterygii</taxon>
        <taxon>Teleostei</taxon>
        <taxon>Anguilliformes</taxon>
        <taxon>Anguillidae</taxon>
        <taxon>Anguilla</taxon>
    </lineage>
</organism>
<evidence type="ECO:0000313" key="2">
    <source>
        <dbReference type="EMBL" id="JAH12478.1"/>
    </source>
</evidence>
<protein>
    <submittedName>
        <fullName evidence="2">Uncharacterized protein</fullName>
    </submittedName>
</protein>
<accession>A0A0E9Q8P2</accession>
<evidence type="ECO:0000256" key="1">
    <source>
        <dbReference type="SAM" id="MobiDB-lite"/>
    </source>
</evidence>
<dbReference type="AlphaFoldDB" id="A0A0E9Q8P2"/>
<proteinExistence type="predicted"/>
<sequence length="26" mass="2975">MKKKESTGHLSNHKGLGWLRKPLVDD</sequence>
<reference evidence="2" key="1">
    <citation type="submission" date="2014-11" db="EMBL/GenBank/DDBJ databases">
        <authorList>
            <person name="Amaro Gonzalez C."/>
        </authorList>
    </citation>
    <scope>NUCLEOTIDE SEQUENCE</scope>
</reference>
<name>A0A0E9Q8P2_ANGAN</name>
<dbReference type="EMBL" id="GBXM01096099">
    <property type="protein sequence ID" value="JAH12478.1"/>
    <property type="molecule type" value="Transcribed_RNA"/>
</dbReference>
<feature type="region of interest" description="Disordered" evidence="1">
    <location>
        <begin position="1"/>
        <end position="26"/>
    </location>
</feature>
<reference evidence="2" key="2">
    <citation type="journal article" date="2015" name="Fish Shellfish Immunol.">
        <title>Early steps in the European eel (Anguilla anguilla)-Vibrio vulnificus interaction in the gills: Role of the RtxA13 toxin.</title>
        <authorList>
            <person name="Callol A."/>
            <person name="Pajuelo D."/>
            <person name="Ebbesson L."/>
            <person name="Teles M."/>
            <person name="MacKenzie S."/>
            <person name="Amaro C."/>
        </authorList>
    </citation>
    <scope>NUCLEOTIDE SEQUENCE</scope>
</reference>